<dbReference type="Pfam" id="PF16565">
    <property type="entry name" value="MIT_C"/>
    <property type="match status" value="1"/>
</dbReference>
<evidence type="ECO:0000313" key="3">
    <source>
        <dbReference type="Proteomes" id="UP000887540"/>
    </source>
</evidence>
<proteinExistence type="predicted"/>
<sequence length="253" mass="29408">MVMEKIGKLAQPAPLKGNEDGNLPMNDVTHKKPEVHQTLKSGQNLKRKPKKRKQKEVVARKLVAKNCSPPVSSIKRSRLSLTDFDDKISRASSLERINWTHMLSIVIPDNATGITYDGLFKKCLDEFVSCIEVKDPYIINEQQIKQFFAFCAVAVRLAPNLKKIVLYTLPNNETTPMYRTQMLNFWKERLNKRNINLEIVYKKFHDREITFDNGWIVTIGRGLDIFKKGEKNETHHADLLCHETRFDYFKRDC</sequence>
<dbReference type="Gene3D" id="3.30.870.30">
    <property type="entry name" value="MITD, C-terminal phospholipase D-like domain"/>
    <property type="match status" value="1"/>
</dbReference>
<evidence type="ECO:0000259" key="2">
    <source>
        <dbReference type="Pfam" id="PF16565"/>
    </source>
</evidence>
<protein>
    <submittedName>
        <fullName evidence="4">MITD1 C-terminal phospholipase D-like domain-containing protein</fullName>
    </submittedName>
</protein>
<feature type="domain" description="MITD1 C-terminal phospholipase D-like" evidence="2">
    <location>
        <begin position="113"/>
        <end position="232"/>
    </location>
</feature>
<keyword evidence="3" id="KW-1185">Reference proteome</keyword>
<dbReference type="Proteomes" id="UP000887540">
    <property type="component" value="Unplaced"/>
</dbReference>
<reference evidence="4" key="1">
    <citation type="submission" date="2022-11" db="UniProtKB">
        <authorList>
            <consortium name="WormBaseParasite"/>
        </authorList>
    </citation>
    <scope>IDENTIFICATION</scope>
</reference>
<evidence type="ECO:0000313" key="4">
    <source>
        <dbReference type="WBParaSite" id="ACRNAN_Path_1614.g6278.t2"/>
    </source>
</evidence>
<dbReference type="InterPro" id="IPR038113">
    <property type="entry name" value="MITD1_C_sf"/>
</dbReference>
<feature type="compositionally biased region" description="Basic residues" evidence="1">
    <location>
        <begin position="45"/>
        <end position="54"/>
    </location>
</feature>
<name>A0A914C2T6_9BILA</name>
<dbReference type="WBParaSite" id="ACRNAN_Path_1614.g6278.t2">
    <property type="protein sequence ID" value="ACRNAN_Path_1614.g6278.t2"/>
    <property type="gene ID" value="ACRNAN_Path_1614.g6278"/>
</dbReference>
<dbReference type="AlphaFoldDB" id="A0A914C2T6"/>
<accession>A0A914C2T6</accession>
<feature type="region of interest" description="Disordered" evidence="1">
    <location>
        <begin position="1"/>
        <end position="54"/>
    </location>
</feature>
<feature type="compositionally biased region" description="Basic and acidic residues" evidence="1">
    <location>
        <begin position="28"/>
        <end position="37"/>
    </location>
</feature>
<organism evidence="3 4">
    <name type="scientific">Acrobeloides nanus</name>
    <dbReference type="NCBI Taxonomy" id="290746"/>
    <lineage>
        <taxon>Eukaryota</taxon>
        <taxon>Metazoa</taxon>
        <taxon>Ecdysozoa</taxon>
        <taxon>Nematoda</taxon>
        <taxon>Chromadorea</taxon>
        <taxon>Rhabditida</taxon>
        <taxon>Tylenchina</taxon>
        <taxon>Cephalobomorpha</taxon>
        <taxon>Cephaloboidea</taxon>
        <taxon>Cephalobidae</taxon>
        <taxon>Acrobeloides</taxon>
    </lineage>
</organism>
<evidence type="ECO:0000256" key="1">
    <source>
        <dbReference type="SAM" id="MobiDB-lite"/>
    </source>
</evidence>
<dbReference type="InterPro" id="IPR032341">
    <property type="entry name" value="MITD1_C"/>
</dbReference>